<evidence type="ECO:0000256" key="4">
    <source>
        <dbReference type="SAM" id="MobiDB-lite"/>
    </source>
</evidence>
<dbReference type="InterPro" id="IPR019378">
    <property type="entry name" value="GDP-Fuc_O-FucTrfase"/>
</dbReference>
<feature type="compositionally biased region" description="Polar residues" evidence="4">
    <location>
        <begin position="22"/>
        <end position="36"/>
    </location>
</feature>
<keyword evidence="5" id="KW-0812">Transmembrane</keyword>
<dbReference type="GO" id="GO:0016740">
    <property type="term" value="F:transferase activity"/>
    <property type="evidence" value="ECO:0007669"/>
    <property type="project" value="UniProtKB-KW"/>
</dbReference>
<keyword evidence="3" id="KW-0119">Carbohydrate metabolism</keyword>
<protein>
    <submittedName>
        <fullName evidence="6">Uncharacterized protein</fullName>
    </submittedName>
</protein>
<name>A0AAD7BZY0_9AGAR</name>
<dbReference type="Gene3D" id="3.40.50.11350">
    <property type="match status" value="1"/>
</dbReference>
<keyword evidence="5" id="KW-0472">Membrane</keyword>
<dbReference type="EMBL" id="JARKIF010000007">
    <property type="protein sequence ID" value="KAJ7635159.1"/>
    <property type="molecule type" value="Genomic_DNA"/>
</dbReference>
<gene>
    <name evidence="6" type="ORF">FB45DRAFT_743190</name>
</gene>
<feature type="region of interest" description="Disordered" evidence="4">
    <location>
        <begin position="15"/>
        <end position="36"/>
    </location>
</feature>
<feature type="region of interest" description="Disordered" evidence="4">
    <location>
        <begin position="81"/>
        <end position="111"/>
    </location>
</feature>
<dbReference type="GO" id="GO:0006004">
    <property type="term" value="P:fucose metabolic process"/>
    <property type="evidence" value="ECO:0007669"/>
    <property type="project" value="UniProtKB-KW"/>
</dbReference>
<proteinExistence type="predicted"/>
<keyword evidence="1" id="KW-0808">Transferase</keyword>
<evidence type="ECO:0000256" key="5">
    <source>
        <dbReference type="SAM" id="Phobius"/>
    </source>
</evidence>
<evidence type="ECO:0000256" key="1">
    <source>
        <dbReference type="ARBA" id="ARBA00022679"/>
    </source>
</evidence>
<comment type="caution">
    <text evidence="6">The sequence shown here is derived from an EMBL/GenBank/DDBJ whole genome shotgun (WGS) entry which is preliminary data.</text>
</comment>
<dbReference type="Proteomes" id="UP001221142">
    <property type="component" value="Unassembled WGS sequence"/>
</dbReference>
<keyword evidence="5" id="KW-1133">Transmembrane helix</keyword>
<keyword evidence="2" id="KW-0294">Fucose metabolism</keyword>
<dbReference type="AlphaFoldDB" id="A0AAD7BZY0"/>
<evidence type="ECO:0000313" key="6">
    <source>
        <dbReference type="EMBL" id="KAJ7635159.1"/>
    </source>
</evidence>
<evidence type="ECO:0000313" key="7">
    <source>
        <dbReference type="Proteomes" id="UP001221142"/>
    </source>
</evidence>
<feature type="transmembrane region" description="Helical" evidence="5">
    <location>
        <begin position="51"/>
        <end position="72"/>
    </location>
</feature>
<evidence type="ECO:0000256" key="2">
    <source>
        <dbReference type="ARBA" id="ARBA00023253"/>
    </source>
</evidence>
<dbReference type="CDD" id="cd11296">
    <property type="entry name" value="O-FucT_like"/>
    <property type="match status" value="1"/>
</dbReference>
<sequence length="522" mass="58887">MDRLSKLWPSRAVTGGNYELLPTSQDQSSNDDIRSHASSFSRRKRLCARPLSPKWLATGFVVVLILGGLYVYSGRSADVDDPLPTTPEPLPADAPVEQQPDVIPDTPTPPRPPPLYEEYNERERLLPQHNIFAASPDGSHAKFLWFANHGSHFGWGNYMQEMLLNAYLAYSAQRSYVFDNYTWEREGPDIADWNGKPIPARIPLSVFLSGAAYSRRAHARPDVPRSVSRQYSLEICPQDRKFVVDTRKIQEKLHQNPTASEIVEKWVEELKRIDEPCVEIHQGSPALFDYEITNTDRVLDIFPSLSKSPILANFGWSPLILEAFNDNLEYFVSPSDLDAPPSTTTTSLTPLKGLLALHVRRGDYETWCENTYNNGMSYTGFNSFTELPDKYTPSHRPGSKTTMEDSMRHCLPSIEQIVKRVMDVAGEGTTTTRVYVLTNGSRPWLAELKAALEAARKWPGGVATSRDLELSWEAKFVAEAVDMYVASRAERFIGNGFSSLTSNIVLLRMHNPDLDPTNTRFW</sequence>
<accession>A0AAD7BZY0</accession>
<dbReference type="Pfam" id="PF10250">
    <property type="entry name" value="O-FucT"/>
    <property type="match status" value="1"/>
</dbReference>
<evidence type="ECO:0000256" key="3">
    <source>
        <dbReference type="ARBA" id="ARBA00023277"/>
    </source>
</evidence>
<organism evidence="6 7">
    <name type="scientific">Roridomyces roridus</name>
    <dbReference type="NCBI Taxonomy" id="1738132"/>
    <lineage>
        <taxon>Eukaryota</taxon>
        <taxon>Fungi</taxon>
        <taxon>Dikarya</taxon>
        <taxon>Basidiomycota</taxon>
        <taxon>Agaricomycotina</taxon>
        <taxon>Agaricomycetes</taxon>
        <taxon>Agaricomycetidae</taxon>
        <taxon>Agaricales</taxon>
        <taxon>Marasmiineae</taxon>
        <taxon>Mycenaceae</taxon>
        <taxon>Roridomyces</taxon>
    </lineage>
</organism>
<reference evidence="6" key="1">
    <citation type="submission" date="2023-03" db="EMBL/GenBank/DDBJ databases">
        <title>Massive genome expansion in bonnet fungi (Mycena s.s.) driven by repeated elements and novel gene families across ecological guilds.</title>
        <authorList>
            <consortium name="Lawrence Berkeley National Laboratory"/>
            <person name="Harder C.B."/>
            <person name="Miyauchi S."/>
            <person name="Viragh M."/>
            <person name="Kuo A."/>
            <person name="Thoen E."/>
            <person name="Andreopoulos B."/>
            <person name="Lu D."/>
            <person name="Skrede I."/>
            <person name="Drula E."/>
            <person name="Henrissat B."/>
            <person name="Morin E."/>
            <person name="Kohler A."/>
            <person name="Barry K."/>
            <person name="LaButti K."/>
            <person name="Morin E."/>
            <person name="Salamov A."/>
            <person name="Lipzen A."/>
            <person name="Mereny Z."/>
            <person name="Hegedus B."/>
            <person name="Baldrian P."/>
            <person name="Stursova M."/>
            <person name="Weitz H."/>
            <person name="Taylor A."/>
            <person name="Grigoriev I.V."/>
            <person name="Nagy L.G."/>
            <person name="Martin F."/>
            <person name="Kauserud H."/>
        </authorList>
    </citation>
    <scope>NUCLEOTIDE SEQUENCE</scope>
    <source>
        <strain evidence="6">9284</strain>
    </source>
</reference>
<keyword evidence="7" id="KW-1185">Reference proteome</keyword>